<dbReference type="InterPro" id="IPR050090">
    <property type="entry name" value="Tyrosine_recombinase_XerCD"/>
</dbReference>
<dbReference type="InterPro" id="IPR010998">
    <property type="entry name" value="Integrase_recombinase_N"/>
</dbReference>
<dbReference type="AlphaFoldDB" id="A0A1E3X3G6"/>
<protein>
    <submittedName>
        <fullName evidence="5">Site-specific recombinase</fullName>
    </submittedName>
</protein>
<dbReference type="GO" id="GO:0015074">
    <property type="term" value="P:DNA integration"/>
    <property type="evidence" value="ECO:0007669"/>
    <property type="project" value="InterPro"/>
</dbReference>
<dbReference type="GO" id="GO:0003677">
    <property type="term" value="F:DNA binding"/>
    <property type="evidence" value="ECO:0007669"/>
    <property type="project" value="UniProtKB-KW"/>
</dbReference>
<keyword evidence="2" id="KW-0238">DNA-binding</keyword>
<dbReference type="InterPro" id="IPR013762">
    <property type="entry name" value="Integrase-like_cat_sf"/>
</dbReference>
<dbReference type="Proteomes" id="UP000094056">
    <property type="component" value="Unassembled WGS sequence"/>
</dbReference>
<gene>
    <name evidence="5" type="primary">xerC_3</name>
    <name evidence="5" type="ORF">SCARUB_04723</name>
</gene>
<evidence type="ECO:0000256" key="2">
    <source>
        <dbReference type="ARBA" id="ARBA00023125"/>
    </source>
</evidence>
<dbReference type="PANTHER" id="PTHR30349:SF81">
    <property type="entry name" value="TYROSINE RECOMBINASE XERC"/>
    <property type="match status" value="1"/>
</dbReference>
<dbReference type="InterPro" id="IPR002104">
    <property type="entry name" value="Integrase_catalytic"/>
</dbReference>
<dbReference type="Pfam" id="PF00589">
    <property type="entry name" value="Phage_integrase"/>
    <property type="match status" value="1"/>
</dbReference>
<dbReference type="GO" id="GO:0006310">
    <property type="term" value="P:DNA recombination"/>
    <property type="evidence" value="ECO:0007669"/>
    <property type="project" value="UniProtKB-KW"/>
</dbReference>
<dbReference type="InterPro" id="IPR011010">
    <property type="entry name" value="DNA_brk_join_enz"/>
</dbReference>
<accession>A0A1E3X3G6</accession>
<evidence type="ECO:0000313" key="5">
    <source>
        <dbReference type="EMBL" id="ODS30165.1"/>
    </source>
</evidence>
<evidence type="ECO:0000256" key="1">
    <source>
        <dbReference type="ARBA" id="ARBA00022829"/>
    </source>
</evidence>
<keyword evidence="3" id="KW-0233">DNA recombination</keyword>
<feature type="domain" description="Tyr recombinase" evidence="4">
    <location>
        <begin position="230"/>
        <end position="414"/>
    </location>
</feature>
<keyword evidence="1" id="KW-0159">Chromosome partition</keyword>
<sequence>MALEQVFVNSETLERLREGPLAPQLDRFCRWLNDHGFARNTIRNHISHVSHFSRYLKQSGVTDSANLNSSQIRAFLADHLPHCKCRRAGAFQYNRIAFSVHRFMKYLQEYGFACPSDKHMTPYYSLLDDYTKWLKNYHHLASGTLRLRRHCLAQFLDRIDTSFTPNKLSTLSPDKIETFFLNYSNNHGQAARRSMQAVLRTFLRFCFIRGYIRRDLACAVPTLRTYKLDKLPRGIDDNQAQRLISSIDRKTKVGRRDYAIIQLLYTYGIRSGQVRALRLNDINWRQSQIRFAPLKHGKEVVQPLTDNVGESLLDYLKNTRPKISHPEVFLTSRAPYKPLGYSSTLSEIIARNMHRGDITSPSCGAHTFRHCFASRILKGGHSLKSIADMIGHRCIQTTFIYTKIDFQTLSQVALNWPEEIL</sequence>
<reference evidence="5 6" key="1">
    <citation type="submission" date="2016-07" db="EMBL/GenBank/DDBJ databases">
        <title>Draft genome of Scalindua rubra, obtained from a brine-seawater interface in the Red Sea, sheds light on salt adaptation in anammox bacteria.</title>
        <authorList>
            <person name="Speth D.R."/>
            <person name="Lagkouvardos I."/>
            <person name="Wang Y."/>
            <person name="Qian P.-Y."/>
            <person name="Dutilh B.E."/>
            <person name="Jetten M.S."/>
        </authorList>
    </citation>
    <scope>NUCLEOTIDE SEQUENCE [LARGE SCALE GENOMIC DNA]</scope>
    <source>
        <strain evidence="5">BSI-1</strain>
    </source>
</reference>
<dbReference type="PROSITE" id="PS51898">
    <property type="entry name" value="TYR_RECOMBINASE"/>
    <property type="match status" value="1"/>
</dbReference>
<dbReference type="GO" id="GO:0007059">
    <property type="term" value="P:chromosome segregation"/>
    <property type="evidence" value="ECO:0007669"/>
    <property type="project" value="UniProtKB-KW"/>
</dbReference>
<evidence type="ECO:0000313" key="6">
    <source>
        <dbReference type="Proteomes" id="UP000094056"/>
    </source>
</evidence>
<evidence type="ECO:0000259" key="4">
    <source>
        <dbReference type="PROSITE" id="PS51898"/>
    </source>
</evidence>
<proteinExistence type="predicted"/>
<dbReference type="SUPFAM" id="SSF56349">
    <property type="entry name" value="DNA breaking-rejoining enzymes"/>
    <property type="match status" value="1"/>
</dbReference>
<dbReference type="Gene3D" id="1.10.443.10">
    <property type="entry name" value="Intergrase catalytic core"/>
    <property type="match status" value="1"/>
</dbReference>
<comment type="caution">
    <text evidence="5">The sequence shown here is derived from an EMBL/GenBank/DDBJ whole genome shotgun (WGS) entry which is preliminary data.</text>
</comment>
<name>A0A1E3X3G6_9BACT</name>
<dbReference type="CDD" id="cd01188">
    <property type="entry name" value="INT_RitA_C_like"/>
    <property type="match status" value="1"/>
</dbReference>
<dbReference type="EMBL" id="MAYW01000271">
    <property type="protein sequence ID" value="ODS30165.1"/>
    <property type="molecule type" value="Genomic_DNA"/>
</dbReference>
<dbReference type="Gene3D" id="1.10.150.130">
    <property type="match status" value="2"/>
</dbReference>
<dbReference type="PANTHER" id="PTHR30349">
    <property type="entry name" value="PHAGE INTEGRASE-RELATED"/>
    <property type="match status" value="1"/>
</dbReference>
<organism evidence="5 6">
    <name type="scientific">Candidatus Scalindua rubra</name>
    <dbReference type="NCBI Taxonomy" id="1872076"/>
    <lineage>
        <taxon>Bacteria</taxon>
        <taxon>Pseudomonadati</taxon>
        <taxon>Planctomycetota</taxon>
        <taxon>Candidatus Brocadiia</taxon>
        <taxon>Candidatus Brocadiales</taxon>
        <taxon>Candidatus Scalinduaceae</taxon>
        <taxon>Candidatus Scalindua</taxon>
    </lineage>
</organism>
<evidence type="ECO:0000256" key="3">
    <source>
        <dbReference type="ARBA" id="ARBA00023172"/>
    </source>
</evidence>